<dbReference type="PANTHER" id="PTHR36424:SF1">
    <property type="entry name" value="LOW AFFINITY K(+) TRANSPORTER 1-RELATED"/>
    <property type="match status" value="1"/>
</dbReference>
<evidence type="ECO:0000313" key="4">
    <source>
        <dbReference type="Proteomes" id="UP000789342"/>
    </source>
</evidence>
<dbReference type="PANTHER" id="PTHR36424">
    <property type="entry name" value="PHEROMONE-REGULATED MEMBRANE PROTEIN 6"/>
    <property type="match status" value="1"/>
</dbReference>
<dbReference type="Proteomes" id="UP000789342">
    <property type="component" value="Unassembled WGS sequence"/>
</dbReference>
<keyword evidence="2" id="KW-0472">Membrane</keyword>
<protein>
    <submittedName>
        <fullName evidence="3">16351_t:CDS:1</fullName>
    </submittedName>
</protein>
<dbReference type="EMBL" id="CAJVPV010005971">
    <property type="protein sequence ID" value="CAG8598602.1"/>
    <property type="molecule type" value="Genomic_DNA"/>
</dbReference>
<proteinExistence type="predicted"/>
<feature type="transmembrane region" description="Helical" evidence="2">
    <location>
        <begin position="35"/>
        <end position="58"/>
    </location>
</feature>
<accession>A0A9N9CH08</accession>
<keyword evidence="4" id="KW-1185">Reference proteome</keyword>
<feature type="transmembrane region" description="Helical" evidence="2">
    <location>
        <begin position="200"/>
        <end position="225"/>
    </location>
</feature>
<feature type="compositionally biased region" description="Basic and acidic residues" evidence="1">
    <location>
        <begin position="464"/>
        <end position="474"/>
    </location>
</feature>
<sequence>MVKWKRENVPDHKFDFVDVREFERPDCLYRMRYSWVFFTVLKSVLVYVADLWTASALLLTDKWAGAIKPEIPFEYSKWIFVGSIVASFILLTWEIKKANAVISSRDISVAYTNIIAYRYYTMMSYAHWCFFLAIRERQKRIDKIAFFVYFGFKGWKRLLFCDGPRQVINFITLFSLFQEHNYSHNLNAYGSVYRKTAMGIMAFTVAIFVCSIGLLLLAFILYLPLLCKIQGNLKEYCCFRIDKRISELLAKQRARRIKETSKEQKITIQPTLPEIEDVPQNQTLAIQNYPSPPISSGQYIQQNQHNAWYSAKDSASIPIHTHETPYDMPSAPHVPPLPPKNVSYYSNPHPNKMQNFQYSDEASLPYSQSQYNYKPDSQSMPLTSPQDVAYPMPSRNIHAYNAPSQYYKEYLSEEIPTDFTRANSRENLKSSSSTTLVSNSSFSSNRSDGASMQTNSQPLLGRYGQDRTNRRRYDNYTLQGGGKK</sequence>
<dbReference type="GO" id="GO:0005886">
    <property type="term" value="C:plasma membrane"/>
    <property type="evidence" value="ECO:0007669"/>
    <property type="project" value="InterPro"/>
</dbReference>
<evidence type="ECO:0000256" key="2">
    <source>
        <dbReference type="SAM" id="Phobius"/>
    </source>
</evidence>
<gene>
    <name evidence="3" type="ORF">AMORRO_LOCUS7679</name>
</gene>
<dbReference type="OrthoDB" id="2128042at2759"/>
<dbReference type="Pfam" id="PF16944">
    <property type="entry name" value="KCH"/>
    <property type="match status" value="1"/>
</dbReference>
<comment type="caution">
    <text evidence="3">The sequence shown here is derived from an EMBL/GenBank/DDBJ whole genome shotgun (WGS) entry which is preliminary data.</text>
</comment>
<feature type="transmembrane region" description="Helical" evidence="2">
    <location>
        <begin position="78"/>
        <end position="95"/>
    </location>
</feature>
<dbReference type="InterPro" id="IPR031606">
    <property type="entry name" value="Kch1/2"/>
</dbReference>
<dbReference type="AlphaFoldDB" id="A0A9N9CH08"/>
<reference evidence="3" key="1">
    <citation type="submission" date="2021-06" db="EMBL/GenBank/DDBJ databases">
        <authorList>
            <person name="Kallberg Y."/>
            <person name="Tangrot J."/>
            <person name="Rosling A."/>
        </authorList>
    </citation>
    <scope>NUCLEOTIDE SEQUENCE</scope>
    <source>
        <strain evidence="3">CL551</strain>
    </source>
</reference>
<dbReference type="GO" id="GO:0015079">
    <property type="term" value="F:potassium ion transmembrane transporter activity"/>
    <property type="evidence" value="ECO:0007669"/>
    <property type="project" value="InterPro"/>
</dbReference>
<feature type="region of interest" description="Disordered" evidence="1">
    <location>
        <begin position="425"/>
        <end position="484"/>
    </location>
</feature>
<evidence type="ECO:0000256" key="1">
    <source>
        <dbReference type="SAM" id="MobiDB-lite"/>
    </source>
</evidence>
<keyword evidence="2" id="KW-1133">Transmembrane helix</keyword>
<organism evidence="3 4">
    <name type="scientific">Acaulospora morrowiae</name>
    <dbReference type="NCBI Taxonomy" id="94023"/>
    <lineage>
        <taxon>Eukaryota</taxon>
        <taxon>Fungi</taxon>
        <taxon>Fungi incertae sedis</taxon>
        <taxon>Mucoromycota</taxon>
        <taxon>Glomeromycotina</taxon>
        <taxon>Glomeromycetes</taxon>
        <taxon>Diversisporales</taxon>
        <taxon>Acaulosporaceae</taxon>
        <taxon>Acaulospora</taxon>
    </lineage>
</organism>
<evidence type="ECO:0000313" key="3">
    <source>
        <dbReference type="EMBL" id="CAG8598602.1"/>
    </source>
</evidence>
<keyword evidence="2" id="KW-0812">Transmembrane</keyword>
<name>A0A9N9CH08_9GLOM</name>
<feature type="compositionally biased region" description="Low complexity" evidence="1">
    <location>
        <begin position="430"/>
        <end position="451"/>
    </location>
</feature>